<feature type="region of interest" description="Disordered" evidence="14">
    <location>
        <begin position="1006"/>
        <end position="1031"/>
    </location>
</feature>
<comment type="subcellular location">
    <subcellularLocation>
        <location evidence="1 13">Cell membrane</location>
        <topology evidence="1 13">Lipid-anchor</topology>
        <topology evidence="1 13">GPI-anchor</topology>
    </subcellularLocation>
</comment>
<dbReference type="InterPro" id="IPR000719">
    <property type="entry name" value="Prot_kinase_dom"/>
</dbReference>
<sequence length="2146" mass="233654">MGQGYSLTTLPAGPSVIETPELADLIFEKGLQGARFLRTVRARHKSGIVVAKVCNKPGAQISFSDIAKALRRERKLLADVSNVLPYQRVIETSSVGVLVRQYIHSSLYDRISTRPFLESIEKKWIAFQLLCAVRDCHDRGIYHGDIKTENVLVTSWGWAFLTDFSSAFKPVYLPEDNPAEFSTFFDTSARRTCYLAPERFLPAGQKPSEKDVVQWNMDVFSLGCVLAELFTEAPTFTLSQLFRYRKGEYDPTVTLLSKIDDEHIRRLIGNMLQLDPEKRWHPQDYLDEHKGKAFPLYFYQHLHTLMQEITDPSAGRKPVTSGETHNGEADDRIDRIYNDFEMLSVSLGYSNHSSDASGLPKAGQTSSLFPLQVELPNTRHMARSMPVSSTDNGTFILLDVITASVRSSARAASKVRACELLLAFAERIPDEAKLDRVLPYVMPLLEDSNEMVLVAALRTVTQLLALVKVASPVNSFLFTQYVFPRLQLFTKSTSFKDNTLVRATYAACLATLAEAAGRFLDMIQVMKSDGVPSSAPITLDQGAEGGATLEAFDTNRSDLIEHFEMQTKIFLVDQDISVRRAFLSSVTGLCVFFGESKSSDLILSHLNTYLNDPDWLLKSAFFKAIVGIAVYIGSASLEEFILPLMLQALADPQEFVVEQALRSLASMAELGLLQRPKTWELIDTVARFTMHPDIWIREAATHFITASTTFLSVADTRILVSPLVTPYLKTPVANVAEIELLDTLKKPLPRSVLDISIQWANKADKGVFWKPAQKSTQLSGRTASLMPPVSSVAEFDTKTLHRGPKVDADEQWLGRLRNAGMQAEDEMKLLAFREHIWRTAHRKKHEDPAGNAIYDDVVPLAQLKIQPHTVLFENDTSTYEQHVRGQDNERSIAEALQEATALAKKPGQAVSEQSGALDTADPDSHHTRDYLGTPPLQISALKKQTSGSLSSSPSSGVGLLGKDVERELRQRGSGATMLPNAAKKALAEVATDGVNASGLVQTPAIGSRRVSPAPPGARRKQVERTASSRAFHNYDGNDPTVLRLLDAVYVDHFPVDSTDFGPLIQSTKRGPIPSTTSTSSTAPWRPQGRLVAILNEHTERVSRILVAPDHAFFLTASDDGTVRVWDAERLERNVSHRSRNTYRMDQGVRVTSMCFIEATHAFICVGSDGSVHAVKVDVTDSTTSSSNSTRYSKLRNLRNWPIPTTSAAGEHAIWCEHYREDSVSTLILATNLNRILAIDMRQMTILWELHSPAQHGALTSFCVGRRHDWLLTGTSHGVLDLWDLRFKLKLRSFAFPVAAPITRLQLHPSRKSARRNRVCISGGTHKGEVTVWDIEKMICYEVYRPATAGGTDEYHLRDYELRNLDDDKYEGLLGRVADSVRSDASISDATAATPSVATALYVGQQQADNDTDTQHAFVVTGGPDGKVRFWDCERLDGCRLVSGGAADEKPVYALSHIGLDTKVMSEKIPDSDETSAAGTTVQSNVISPGASTKRGIASVAATKTSRYEAIRTSTQHLLDGHLDTITDVEVLERPFGMVLSADRSGQVPNLATMLDSRLVLYPPRPTMLTPGALEGPEGVVVLEASLVAAVVVAAVGTLAEAPVDRGDKADARGLQGVVVEDGGVEMERKHRETSRYLPSLLHFNDTEIFKRTCGAGALCYLVFSYIVWAACIVRVHALNPIIVQEQEFIDSVTNQRFMVLGVDYQPGGQGAYNPVNTADPLSDGTTCLRDAALMQNLGVNTIRSYNVDPALNHDECASIFNMAGIYMILDVNSPLGGQSIDRANPASTYNTGYLSHIFGVVEAFKSYPNTLGFFAGNEVINDVATAAQNPQYIRAVQRDLKNYISAHASRPIPVGYSAADVREVLQDTWAYLQCDNSANGTDTSRSDFFGLNSYSWCGTGSSFQTSGYDQLVAIFSNTTIPVFFSEYGCNDPQPRVFDEVTTLYGPEMTVMSGGLVYEWTQETANYGIITTFPDGSAQLRGDYDELEGKYSQLNLTLIESRNSTATTLQPPKCNASLISADGFSTNFDIPSPPDGAEALIAAGISGAPTGSIVSVTQTGVGVQVLASNGATISGLSITSATGANAPGGGSLQTGAVSTATSAANSAATGTRGAAAATSSAAAAPAAIVHGVLAAGCAGVMAVLIAS</sequence>
<keyword evidence="6" id="KW-0732">Signal</keyword>
<dbReference type="InterPro" id="IPR001680">
    <property type="entry name" value="WD40_rpt"/>
</dbReference>
<dbReference type="SMART" id="SM00220">
    <property type="entry name" value="S_TKc"/>
    <property type="match status" value="1"/>
</dbReference>
<dbReference type="InterPro" id="IPR055231">
    <property type="entry name" value="2AA_helical"/>
</dbReference>
<evidence type="ECO:0000256" key="5">
    <source>
        <dbReference type="ARBA" id="ARBA00022679"/>
    </source>
</evidence>
<dbReference type="SUPFAM" id="SSF48371">
    <property type="entry name" value="ARM repeat"/>
    <property type="match status" value="1"/>
</dbReference>
<evidence type="ECO:0000256" key="6">
    <source>
        <dbReference type="ARBA" id="ARBA00022729"/>
    </source>
</evidence>
<dbReference type="Pfam" id="PF03198">
    <property type="entry name" value="Glyco_hydro_72"/>
    <property type="match status" value="1"/>
</dbReference>
<keyword evidence="5 13" id="KW-0808">Transferase</keyword>
<dbReference type="SMART" id="SM00320">
    <property type="entry name" value="WD40"/>
    <property type="match status" value="5"/>
</dbReference>
<dbReference type="GO" id="GO:0016236">
    <property type="term" value="P:macroautophagy"/>
    <property type="evidence" value="ECO:0007669"/>
    <property type="project" value="InterPro"/>
</dbReference>
<dbReference type="InterPro" id="IPR036322">
    <property type="entry name" value="WD40_repeat_dom_sf"/>
</dbReference>
<dbReference type="Pfam" id="PF00069">
    <property type="entry name" value="Pkinase"/>
    <property type="match status" value="1"/>
</dbReference>
<evidence type="ECO:0000256" key="11">
    <source>
        <dbReference type="ARBA" id="ARBA00023180"/>
    </source>
</evidence>
<dbReference type="GO" id="GO:0005886">
    <property type="term" value="C:plasma membrane"/>
    <property type="evidence" value="ECO:0007669"/>
    <property type="project" value="UniProtKB-SubCell"/>
</dbReference>
<dbReference type="InterPro" id="IPR016024">
    <property type="entry name" value="ARM-type_fold"/>
</dbReference>
<evidence type="ECO:0000256" key="4">
    <source>
        <dbReference type="ARBA" id="ARBA00022574"/>
    </source>
</evidence>
<comment type="similarity">
    <text evidence="2 13">Belongs to the glycosyl hydrolase 72 family.</text>
</comment>
<dbReference type="InterPro" id="IPR011989">
    <property type="entry name" value="ARM-like"/>
</dbReference>
<name>A0A1V8T2Q2_9PEZI</name>
<dbReference type="Gene3D" id="1.10.510.10">
    <property type="entry name" value="Transferase(Phosphotransferase) domain 1"/>
    <property type="match status" value="1"/>
</dbReference>
<keyword evidence="17" id="KW-1185">Reference proteome</keyword>
<keyword evidence="4 12" id="KW-0853">WD repeat</keyword>
<dbReference type="PROSITE" id="PS00018">
    <property type="entry name" value="EF_HAND_1"/>
    <property type="match status" value="1"/>
</dbReference>
<evidence type="ECO:0000256" key="14">
    <source>
        <dbReference type="SAM" id="MobiDB-lite"/>
    </source>
</evidence>
<keyword evidence="7" id="KW-0677">Repeat</keyword>
<dbReference type="GO" id="GO:0006623">
    <property type="term" value="P:protein targeting to vacuole"/>
    <property type="evidence" value="ECO:0007669"/>
    <property type="project" value="TreeGrafter"/>
</dbReference>
<keyword evidence="11" id="KW-0325">Glycoprotein</keyword>
<dbReference type="STRING" id="1507870.A0A1V8T2Q2"/>
<dbReference type="PROSITE" id="PS50294">
    <property type="entry name" value="WD_REPEATS_REGION"/>
    <property type="match status" value="1"/>
</dbReference>
<evidence type="ECO:0000313" key="16">
    <source>
        <dbReference type="EMBL" id="OQO05695.1"/>
    </source>
</evidence>
<dbReference type="GO" id="GO:0004674">
    <property type="term" value="F:protein serine/threonine kinase activity"/>
    <property type="evidence" value="ECO:0007669"/>
    <property type="project" value="UniProtKB-KW"/>
</dbReference>
<dbReference type="InterPro" id="IPR018247">
    <property type="entry name" value="EF_Hand_1_Ca_BS"/>
</dbReference>
<feature type="repeat" description="WD" evidence="12">
    <location>
        <begin position="1094"/>
        <end position="1135"/>
    </location>
</feature>
<keyword evidence="13" id="KW-0449">Lipoprotein</keyword>
<proteinExistence type="inferred from homology"/>
<accession>A0A1V8T2Q2</accession>
<dbReference type="SUPFAM" id="SSF50978">
    <property type="entry name" value="WD40 repeat-like"/>
    <property type="match status" value="1"/>
</dbReference>
<organism evidence="16 17">
    <name type="scientific">Cryoendolithus antarcticus</name>
    <dbReference type="NCBI Taxonomy" id="1507870"/>
    <lineage>
        <taxon>Eukaryota</taxon>
        <taxon>Fungi</taxon>
        <taxon>Dikarya</taxon>
        <taxon>Ascomycota</taxon>
        <taxon>Pezizomycotina</taxon>
        <taxon>Dothideomycetes</taxon>
        <taxon>Dothideomycetidae</taxon>
        <taxon>Cladosporiales</taxon>
        <taxon>Cladosporiaceae</taxon>
        <taxon>Cryoendolithus</taxon>
    </lineage>
</organism>
<dbReference type="SUPFAM" id="SSF51445">
    <property type="entry name" value="(Trans)glycosidases"/>
    <property type="match status" value="1"/>
</dbReference>
<dbReference type="InterPro" id="IPR017853">
    <property type="entry name" value="GH"/>
</dbReference>
<dbReference type="InParanoid" id="A0A1V8T2Q2"/>
<keyword evidence="3" id="KW-0723">Serine/threonine-protein kinase</keyword>
<evidence type="ECO:0000256" key="1">
    <source>
        <dbReference type="ARBA" id="ARBA00004609"/>
    </source>
</evidence>
<dbReference type="PROSITE" id="PS50011">
    <property type="entry name" value="PROTEIN_KINASE_DOM"/>
    <property type="match status" value="1"/>
</dbReference>
<keyword evidence="13" id="KW-0336">GPI-anchor</keyword>
<keyword evidence="10" id="KW-0067">ATP-binding</keyword>
<dbReference type="SUPFAM" id="SSF56112">
    <property type="entry name" value="Protein kinase-like (PK-like)"/>
    <property type="match status" value="1"/>
</dbReference>
<evidence type="ECO:0000313" key="17">
    <source>
        <dbReference type="Proteomes" id="UP000192596"/>
    </source>
</evidence>
<protein>
    <recommendedName>
        <fullName evidence="13">1,3-beta-glucanosyltransferase</fullName>
        <ecNumber evidence="13">2.4.1.-</ecNumber>
    </recommendedName>
</protein>
<dbReference type="FunCoup" id="A0A1V8T2Q2">
    <property type="interactions" value="1494"/>
</dbReference>
<dbReference type="Gene3D" id="3.20.20.80">
    <property type="entry name" value="Glycosidases"/>
    <property type="match status" value="1"/>
</dbReference>
<dbReference type="FunFam" id="1.10.510.10:FF:000497">
    <property type="entry name" value="Phosphoinositide 3-kinase regulatory subunit"/>
    <property type="match status" value="1"/>
</dbReference>
<dbReference type="GO" id="GO:0034271">
    <property type="term" value="C:phosphatidylinositol 3-kinase complex, class III, type I"/>
    <property type="evidence" value="ECO:0007669"/>
    <property type="project" value="TreeGrafter"/>
</dbReference>
<evidence type="ECO:0000256" key="12">
    <source>
        <dbReference type="PROSITE-ProRule" id="PRU00221"/>
    </source>
</evidence>
<evidence type="ECO:0000256" key="8">
    <source>
        <dbReference type="ARBA" id="ARBA00022741"/>
    </source>
</evidence>
<keyword evidence="8" id="KW-0547">Nucleotide-binding</keyword>
<evidence type="ECO:0000256" key="7">
    <source>
        <dbReference type="ARBA" id="ARBA00022737"/>
    </source>
</evidence>
<dbReference type="PANTHER" id="PTHR17583:SF0">
    <property type="entry name" value="PHOSPHOINOSITIDE 3-KINASE REGULATORY SUBUNIT 4"/>
    <property type="match status" value="1"/>
</dbReference>
<keyword evidence="9" id="KW-0418">Kinase</keyword>
<dbReference type="GO" id="GO:0034272">
    <property type="term" value="C:phosphatidylinositol 3-kinase complex, class III, type II"/>
    <property type="evidence" value="ECO:0007669"/>
    <property type="project" value="TreeGrafter"/>
</dbReference>
<dbReference type="InterPro" id="IPR008271">
    <property type="entry name" value="Ser/Thr_kinase_AS"/>
</dbReference>
<dbReference type="Pfam" id="PF22956">
    <property type="entry name" value="VPS15-like_hel"/>
    <property type="match status" value="1"/>
</dbReference>
<evidence type="ECO:0000256" key="10">
    <source>
        <dbReference type="ARBA" id="ARBA00022840"/>
    </source>
</evidence>
<dbReference type="PANTHER" id="PTHR17583">
    <property type="entry name" value="PHOSPHOINOSITIDE 3-KINASE REGULATORY SUBUNIT 4"/>
    <property type="match status" value="1"/>
</dbReference>
<dbReference type="Pfam" id="PF00400">
    <property type="entry name" value="WD40"/>
    <property type="match status" value="1"/>
</dbReference>
<dbReference type="GO" id="GO:0071561">
    <property type="term" value="C:nucleus-vacuole junction"/>
    <property type="evidence" value="ECO:0007669"/>
    <property type="project" value="TreeGrafter"/>
</dbReference>
<evidence type="ECO:0000259" key="15">
    <source>
        <dbReference type="PROSITE" id="PS50011"/>
    </source>
</evidence>
<dbReference type="CDD" id="cd13980">
    <property type="entry name" value="STKc_Vps15"/>
    <property type="match status" value="1"/>
</dbReference>
<feature type="domain" description="Protein kinase" evidence="15">
    <location>
        <begin position="25"/>
        <end position="306"/>
    </location>
</feature>
<comment type="caution">
    <text evidence="16">The sequence shown here is derived from an EMBL/GenBank/DDBJ whole genome shotgun (WGS) entry which is preliminary data.</text>
</comment>
<dbReference type="GO" id="GO:0098552">
    <property type="term" value="C:side of membrane"/>
    <property type="evidence" value="ECO:0007669"/>
    <property type="project" value="UniProtKB-KW"/>
</dbReference>
<dbReference type="EMBL" id="NAJO01000018">
    <property type="protein sequence ID" value="OQO05695.1"/>
    <property type="molecule type" value="Genomic_DNA"/>
</dbReference>
<dbReference type="Proteomes" id="UP000192596">
    <property type="component" value="Unassembled WGS sequence"/>
</dbReference>
<dbReference type="InterPro" id="IPR011009">
    <property type="entry name" value="Kinase-like_dom_sf"/>
</dbReference>
<evidence type="ECO:0000256" key="2">
    <source>
        <dbReference type="ARBA" id="ARBA00007528"/>
    </source>
</evidence>
<feature type="region of interest" description="Disordered" evidence="14">
    <location>
        <begin position="902"/>
        <end position="933"/>
    </location>
</feature>
<comment type="function">
    <text evidence="13">Splits internally a 1,3-beta-glucan molecule and transfers the newly generated reducing end (the donor) to the non-reducing end of another 1,3-beta-glucan molecule (the acceptor) forming a 1,3-beta linkage, resulting in the elongation of 1,3-beta-glucan chains in the cell wall.</text>
</comment>
<dbReference type="OrthoDB" id="242910at2759"/>
<evidence type="ECO:0000256" key="3">
    <source>
        <dbReference type="ARBA" id="ARBA00022527"/>
    </source>
</evidence>
<dbReference type="EC" id="2.4.1.-" evidence="13"/>
<reference evidence="17" key="1">
    <citation type="submission" date="2017-03" db="EMBL/GenBank/DDBJ databases">
        <title>Genomes of endolithic fungi from Antarctica.</title>
        <authorList>
            <person name="Coleine C."/>
            <person name="Masonjones S."/>
            <person name="Stajich J.E."/>
        </authorList>
    </citation>
    <scope>NUCLEOTIDE SEQUENCE [LARGE SCALE GENOMIC DNA]</scope>
    <source>
        <strain evidence="17">CCFEE 5527</strain>
    </source>
</reference>
<dbReference type="GO" id="GO:0005524">
    <property type="term" value="F:ATP binding"/>
    <property type="evidence" value="ECO:0007669"/>
    <property type="project" value="UniProtKB-KW"/>
</dbReference>
<dbReference type="InterPro" id="IPR045162">
    <property type="entry name" value="Vps15-like"/>
</dbReference>
<dbReference type="GO" id="GO:0005770">
    <property type="term" value="C:late endosome"/>
    <property type="evidence" value="ECO:0007669"/>
    <property type="project" value="TreeGrafter"/>
</dbReference>
<keyword evidence="13" id="KW-0472">Membrane</keyword>
<dbReference type="PROSITE" id="PS00108">
    <property type="entry name" value="PROTEIN_KINASE_ST"/>
    <property type="match status" value="1"/>
</dbReference>
<gene>
    <name evidence="16" type="ORF">B0A48_09788</name>
</gene>
<dbReference type="GO" id="GO:0045324">
    <property type="term" value="P:late endosome to vacuole transport"/>
    <property type="evidence" value="ECO:0007669"/>
    <property type="project" value="InterPro"/>
</dbReference>
<dbReference type="Gene3D" id="1.25.10.10">
    <property type="entry name" value="Leucine-rich Repeat Variant"/>
    <property type="match status" value="2"/>
</dbReference>
<evidence type="ECO:0000256" key="13">
    <source>
        <dbReference type="RuleBase" id="RU361209"/>
    </source>
</evidence>
<evidence type="ECO:0000256" key="9">
    <source>
        <dbReference type="ARBA" id="ARBA00022777"/>
    </source>
</evidence>
<dbReference type="InterPro" id="IPR015943">
    <property type="entry name" value="WD40/YVTN_repeat-like_dom_sf"/>
</dbReference>
<dbReference type="InterPro" id="IPR004886">
    <property type="entry name" value="Glucanosyltransferase"/>
</dbReference>
<dbReference type="PROSITE" id="PS50082">
    <property type="entry name" value="WD_REPEATS_2"/>
    <property type="match status" value="1"/>
</dbReference>
<dbReference type="Gene3D" id="2.130.10.10">
    <property type="entry name" value="YVTN repeat-like/Quinoprotein amine dehydrogenase"/>
    <property type="match status" value="2"/>
</dbReference>
<feature type="region of interest" description="Disordered" evidence="14">
    <location>
        <begin position="1064"/>
        <end position="1083"/>
    </location>
</feature>